<gene>
    <name evidence="1" type="ORF">SAMN02982985_05700</name>
</gene>
<organism evidence="1 2">
    <name type="scientific">Rugamonas rubra</name>
    <dbReference type="NCBI Taxonomy" id="758825"/>
    <lineage>
        <taxon>Bacteria</taxon>
        <taxon>Pseudomonadati</taxon>
        <taxon>Pseudomonadota</taxon>
        <taxon>Betaproteobacteria</taxon>
        <taxon>Burkholderiales</taxon>
        <taxon>Oxalobacteraceae</taxon>
        <taxon>Telluria group</taxon>
        <taxon>Rugamonas</taxon>
    </lineage>
</organism>
<dbReference type="STRING" id="758825.SAMN02982985_05700"/>
<dbReference type="AlphaFoldDB" id="A0A1I4UL47"/>
<sequence>MAGIPRWLLAQAGQAVTIEPYEGSGAYGDVFGPPVTVRAVVDASRRLVRNEAGAEVVSETTLYAPLSTVAPAGSRVTLADGTRSTVITAKRRDGRRLPVPSHLEVVLT</sequence>
<proteinExistence type="predicted"/>
<evidence type="ECO:0000313" key="2">
    <source>
        <dbReference type="Proteomes" id="UP000199470"/>
    </source>
</evidence>
<protein>
    <recommendedName>
        <fullName evidence="3">Head-to-tail stopper</fullName>
    </recommendedName>
</protein>
<reference evidence="1 2" key="1">
    <citation type="submission" date="2016-10" db="EMBL/GenBank/DDBJ databases">
        <authorList>
            <person name="de Groot N.N."/>
        </authorList>
    </citation>
    <scope>NUCLEOTIDE SEQUENCE [LARGE SCALE GENOMIC DNA]</scope>
    <source>
        <strain evidence="1 2">ATCC 43154</strain>
    </source>
</reference>
<dbReference type="RefSeq" id="WP_211841248.1">
    <property type="nucleotide sequence ID" value="NZ_FOTW01000043.1"/>
</dbReference>
<evidence type="ECO:0000313" key="1">
    <source>
        <dbReference type="EMBL" id="SFM89470.1"/>
    </source>
</evidence>
<keyword evidence="2" id="KW-1185">Reference proteome</keyword>
<evidence type="ECO:0008006" key="3">
    <source>
        <dbReference type="Google" id="ProtNLM"/>
    </source>
</evidence>
<accession>A0A1I4UL47</accession>
<dbReference type="EMBL" id="FOTW01000043">
    <property type="protein sequence ID" value="SFM89470.1"/>
    <property type="molecule type" value="Genomic_DNA"/>
</dbReference>
<name>A0A1I4UL47_9BURK</name>
<dbReference type="Proteomes" id="UP000199470">
    <property type="component" value="Unassembled WGS sequence"/>
</dbReference>